<organism evidence="3 4">
    <name type="scientific">Massiliimalia timonensis</name>
    <dbReference type="NCBI Taxonomy" id="1987501"/>
    <lineage>
        <taxon>Bacteria</taxon>
        <taxon>Bacillati</taxon>
        <taxon>Bacillota</taxon>
        <taxon>Clostridia</taxon>
        <taxon>Eubacteriales</taxon>
        <taxon>Oscillospiraceae</taxon>
        <taxon>Massiliimalia</taxon>
    </lineage>
</organism>
<dbReference type="SUPFAM" id="SSF53800">
    <property type="entry name" value="Chelatase"/>
    <property type="match status" value="1"/>
</dbReference>
<dbReference type="GO" id="GO:0016852">
    <property type="term" value="F:sirohydrochlorin cobaltochelatase activity"/>
    <property type="evidence" value="ECO:0007669"/>
    <property type="project" value="InterPro"/>
</dbReference>
<proteinExistence type="predicted"/>
<evidence type="ECO:0000313" key="3">
    <source>
        <dbReference type="EMBL" id="MBC8611781.1"/>
    </source>
</evidence>
<evidence type="ECO:0000313" key="4">
    <source>
        <dbReference type="Proteomes" id="UP000632659"/>
    </source>
</evidence>
<accession>A0A8J6P2M1</accession>
<dbReference type="AlphaFoldDB" id="A0A8J6P2M1"/>
<dbReference type="Proteomes" id="UP000632659">
    <property type="component" value="Unassembled WGS sequence"/>
</dbReference>
<protein>
    <submittedName>
        <fullName evidence="3">Sirohydrochlorin cobaltochelatase</fullName>
    </submittedName>
</protein>
<dbReference type="EMBL" id="JACRTL010000008">
    <property type="protein sequence ID" value="MBC8611781.1"/>
    <property type="molecule type" value="Genomic_DNA"/>
</dbReference>
<reference evidence="3" key="1">
    <citation type="submission" date="2020-08" db="EMBL/GenBank/DDBJ databases">
        <title>Genome public.</title>
        <authorList>
            <person name="Liu C."/>
            <person name="Sun Q."/>
        </authorList>
    </citation>
    <scope>NUCLEOTIDE SEQUENCE</scope>
    <source>
        <strain evidence="3">NSJ-15</strain>
    </source>
</reference>
<dbReference type="PIRSF" id="PIRSF033579">
    <property type="entry name" value="Anaer_Co_chel"/>
    <property type="match status" value="1"/>
</dbReference>
<feature type="binding site" evidence="2">
    <location>
        <position position="208"/>
    </location>
    <ligand>
        <name>Co(2+)</name>
        <dbReference type="ChEBI" id="CHEBI:48828"/>
    </ligand>
</feature>
<keyword evidence="4" id="KW-1185">Reference proteome</keyword>
<evidence type="ECO:0000256" key="1">
    <source>
        <dbReference type="PIRSR" id="PIRSR033579-1"/>
    </source>
</evidence>
<dbReference type="GO" id="GO:0046872">
    <property type="term" value="F:metal ion binding"/>
    <property type="evidence" value="ECO:0007669"/>
    <property type="project" value="UniProtKB-KW"/>
</dbReference>
<feature type="binding site" evidence="2">
    <location>
        <position position="145"/>
    </location>
    <ligand>
        <name>Co(2+)</name>
        <dbReference type="ChEBI" id="CHEBI:48828"/>
    </ligand>
</feature>
<feature type="active site" description="Proton acceptor" evidence="1">
    <location>
        <position position="145"/>
    </location>
</feature>
<dbReference type="Pfam" id="PF06180">
    <property type="entry name" value="CbiK"/>
    <property type="match status" value="1"/>
</dbReference>
<dbReference type="RefSeq" id="WP_187536763.1">
    <property type="nucleotide sequence ID" value="NZ_JACRTL010000008.1"/>
</dbReference>
<comment type="caution">
    <text evidence="3">The sequence shown here is derived from an EMBL/GenBank/DDBJ whole genome shotgun (WGS) entry which is preliminary data.</text>
</comment>
<sequence>MNHQACIMISFGTSHPDVLSAIGHLESSLKKQLSGVDCFRAFTSRTIIKKLKEEQGVSIPTPEEMISRLAEQGYDTVICQTLHVIPGFEYEKMVRELSKYRAAFQNFVISKPLLSSETDYIQSVNAVCSCIPILREDEALVLMGHGTEHFANAAYCQLENTFRALGHERIYVGTVEGFPGVEYILSRLNARQVKTAYLMPFMIVAGDHAKNDLAGKGPDSWKSVLEKNGVCAVPILTGLGDLELIGEIFAKHLKEAIEE</sequence>
<evidence type="ECO:0000256" key="2">
    <source>
        <dbReference type="PIRSR" id="PIRSR033579-3"/>
    </source>
</evidence>
<dbReference type="CDD" id="cd03413">
    <property type="entry name" value="CbiK_C"/>
    <property type="match status" value="1"/>
</dbReference>
<dbReference type="GO" id="GO:0019251">
    <property type="term" value="P:anaerobic cobalamin biosynthetic process"/>
    <property type="evidence" value="ECO:0007669"/>
    <property type="project" value="InterPro"/>
</dbReference>
<gene>
    <name evidence="3" type="ORF">H8702_11835</name>
</gene>
<keyword evidence="2" id="KW-0479">Metal-binding</keyword>
<keyword evidence="2" id="KW-0170">Cobalt</keyword>
<dbReference type="Gene3D" id="3.40.50.1400">
    <property type="match status" value="2"/>
</dbReference>
<dbReference type="InterPro" id="IPR010388">
    <property type="entry name" value="Anaerobic_Co-chelatase"/>
</dbReference>
<feature type="binding site" evidence="2">
    <location>
        <position position="176"/>
    </location>
    <ligand>
        <name>Co(2+)</name>
        <dbReference type="ChEBI" id="CHEBI:48828"/>
    </ligand>
</feature>
<name>A0A8J6P2M1_9FIRM</name>